<keyword evidence="7" id="KW-1185">Reference proteome</keyword>
<comment type="caution">
    <text evidence="6">The sequence shown here is derived from an EMBL/GenBank/DDBJ whole genome shotgun (WGS) entry which is preliminary data.</text>
</comment>
<dbReference type="InterPro" id="IPR051013">
    <property type="entry name" value="MBL_superfamily_lactonases"/>
</dbReference>
<dbReference type="AlphaFoldDB" id="A0A7W0HRT5"/>
<keyword evidence="2" id="KW-0479">Metal-binding</keyword>
<gene>
    <name evidence="6" type="ORF">HNR30_004702</name>
</gene>
<comment type="similarity">
    <text evidence="1">Belongs to the metallo-beta-lactamase superfamily.</text>
</comment>
<accession>A0A7W0HRT5</accession>
<reference evidence="6 7" key="1">
    <citation type="submission" date="2020-07" db="EMBL/GenBank/DDBJ databases">
        <title>Genomic Encyclopedia of Type Strains, Phase IV (KMG-IV): sequencing the most valuable type-strain genomes for metagenomic binning, comparative biology and taxonomic classification.</title>
        <authorList>
            <person name="Goeker M."/>
        </authorList>
    </citation>
    <scope>NUCLEOTIDE SEQUENCE [LARGE SCALE GENOMIC DNA]</scope>
    <source>
        <strain evidence="6 7">DSM 45533</strain>
    </source>
</reference>
<proteinExistence type="inferred from homology"/>
<name>A0A7W0HRT5_9ACTN</name>
<dbReference type="GO" id="GO:0016787">
    <property type="term" value="F:hydrolase activity"/>
    <property type="evidence" value="ECO:0007669"/>
    <property type="project" value="UniProtKB-KW"/>
</dbReference>
<dbReference type="SMART" id="SM00849">
    <property type="entry name" value="Lactamase_B"/>
    <property type="match status" value="1"/>
</dbReference>
<evidence type="ECO:0000313" key="7">
    <source>
        <dbReference type="Proteomes" id="UP000530928"/>
    </source>
</evidence>
<dbReference type="PANTHER" id="PTHR42978:SF3">
    <property type="entry name" value="BLR3078 PROTEIN"/>
    <property type="match status" value="1"/>
</dbReference>
<dbReference type="SUPFAM" id="SSF56281">
    <property type="entry name" value="Metallo-hydrolase/oxidoreductase"/>
    <property type="match status" value="1"/>
</dbReference>
<feature type="domain" description="Metallo-beta-lactamase" evidence="5">
    <location>
        <begin position="17"/>
        <end position="244"/>
    </location>
</feature>
<evidence type="ECO:0000256" key="3">
    <source>
        <dbReference type="ARBA" id="ARBA00022801"/>
    </source>
</evidence>
<keyword evidence="3 6" id="KW-0378">Hydrolase</keyword>
<organism evidence="6 7">
    <name type="scientific">Nonomuraea soli</name>
    <dbReference type="NCBI Taxonomy" id="1032476"/>
    <lineage>
        <taxon>Bacteria</taxon>
        <taxon>Bacillati</taxon>
        <taxon>Actinomycetota</taxon>
        <taxon>Actinomycetes</taxon>
        <taxon>Streptosporangiales</taxon>
        <taxon>Streptosporangiaceae</taxon>
        <taxon>Nonomuraea</taxon>
    </lineage>
</organism>
<sequence length="256" mass="28308">MRKIDPTYDALSPAPAVCHALLIETASDGLVLVETGLGTDDVERPVELLDHEWTDQVQPALLAAETGVEQVAGLGFDPGDVRHIVLTHLDVDHSGGLPDFPQAQVHVMAAELAAARAEAPSRRYRPGHWAHEPRWVLYEEEGEDWLGFERVQPVRGLGDDLLFVPLGGHSAGHAGIAVRQGERWLLHAGDAYTYHRELDRTDPHPHPLMDFVAQLAQVDAELRLANLERMRELPRDRVNVICAHDPWEFDAAGGAR</sequence>
<evidence type="ECO:0000256" key="2">
    <source>
        <dbReference type="ARBA" id="ARBA00022723"/>
    </source>
</evidence>
<dbReference type="InterPro" id="IPR036866">
    <property type="entry name" value="RibonucZ/Hydroxyglut_hydro"/>
</dbReference>
<dbReference type="GO" id="GO:0046872">
    <property type="term" value="F:metal ion binding"/>
    <property type="evidence" value="ECO:0007669"/>
    <property type="project" value="UniProtKB-KW"/>
</dbReference>
<dbReference type="RefSeq" id="WP_246378911.1">
    <property type="nucleotide sequence ID" value="NZ_BAABAM010000003.1"/>
</dbReference>
<keyword evidence="4" id="KW-0862">Zinc</keyword>
<evidence type="ECO:0000313" key="6">
    <source>
        <dbReference type="EMBL" id="MBA2893348.1"/>
    </source>
</evidence>
<evidence type="ECO:0000259" key="5">
    <source>
        <dbReference type="SMART" id="SM00849"/>
    </source>
</evidence>
<dbReference type="InterPro" id="IPR001279">
    <property type="entry name" value="Metallo-B-lactamas"/>
</dbReference>
<protein>
    <submittedName>
        <fullName evidence="6">Glyoxylase-like metal-dependent hydrolase (Beta-lactamase superfamily II)</fullName>
    </submittedName>
</protein>
<dbReference type="Proteomes" id="UP000530928">
    <property type="component" value="Unassembled WGS sequence"/>
</dbReference>
<evidence type="ECO:0000256" key="4">
    <source>
        <dbReference type="ARBA" id="ARBA00022833"/>
    </source>
</evidence>
<dbReference type="EMBL" id="JACDUR010000004">
    <property type="protein sequence ID" value="MBA2893348.1"/>
    <property type="molecule type" value="Genomic_DNA"/>
</dbReference>
<evidence type="ECO:0000256" key="1">
    <source>
        <dbReference type="ARBA" id="ARBA00007749"/>
    </source>
</evidence>
<dbReference type="CDD" id="cd07742">
    <property type="entry name" value="metallo-hydrolase-like_MBL-fold"/>
    <property type="match status" value="1"/>
</dbReference>
<dbReference type="Pfam" id="PF00753">
    <property type="entry name" value="Lactamase_B"/>
    <property type="match status" value="1"/>
</dbReference>
<dbReference type="PANTHER" id="PTHR42978">
    <property type="entry name" value="QUORUM-QUENCHING LACTONASE YTNP-RELATED-RELATED"/>
    <property type="match status" value="1"/>
</dbReference>
<dbReference type="Gene3D" id="3.60.15.10">
    <property type="entry name" value="Ribonuclease Z/Hydroxyacylglutathione hydrolase-like"/>
    <property type="match status" value="1"/>
</dbReference>